<dbReference type="AlphaFoldDB" id="A0A6J4S8T6"/>
<organism evidence="1">
    <name type="scientific">uncultured Solirubrobacteraceae bacterium</name>
    <dbReference type="NCBI Taxonomy" id="1162706"/>
    <lineage>
        <taxon>Bacteria</taxon>
        <taxon>Bacillati</taxon>
        <taxon>Actinomycetota</taxon>
        <taxon>Thermoleophilia</taxon>
        <taxon>Solirubrobacterales</taxon>
        <taxon>Solirubrobacteraceae</taxon>
        <taxon>environmental samples</taxon>
    </lineage>
</organism>
<accession>A0A6J4S8T6</accession>
<sequence length="33" mass="3575">GDEAIATLIEQLRIAVWLTGAGSAQELGREHLR</sequence>
<feature type="non-terminal residue" evidence="1">
    <location>
        <position position="1"/>
    </location>
</feature>
<reference evidence="1" key="1">
    <citation type="submission" date="2020-02" db="EMBL/GenBank/DDBJ databases">
        <authorList>
            <person name="Meier V. D."/>
        </authorList>
    </citation>
    <scope>NUCLEOTIDE SEQUENCE</scope>
    <source>
        <strain evidence="1">AVDCRST_MAG65</strain>
    </source>
</reference>
<protein>
    <submittedName>
        <fullName evidence="1">Uncharacterized protein</fullName>
    </submittedName>
</protein>
<dbReference type="EMBL" id="CADCVL010000299">
    <property type="protein sequence ID" value="CAA9485578.1"/>
    <property type="molecule type" value="Genomic_DNA"/>
</dbReference>
<gene>
    <name evidence="1" type="ORF">AVDCRST_MAG65-1709</name>
</gene>
<name>A0A6J4S8T6_9ACTN</name>
<evidence type="ECO:0000313" key="1">
    <source>
        <dbReference type="EMBL" id="CAA9485578.1"/>
    </source>
</evidence>
<proteinExistence type="predicted"/>